<keyword evidence="3" id="KW-1185">Reference proteome</keyword>
<dbReference type="InterPro" id="IPR006311">
    <property type="entry name" value="TAT_signal"/>
</dbReference>
<accession>A0ABD5RTC9</accession>
<comment type="caution">
    <text evidence="2">The sequence shown here is derived from an EMBL/GenBank/DDBJ whole genome shotgun (WGS) entry which is preliminary data.</text>
</comment>
<feature type="region of interest" description="Disordered" evidence="1">
    <location>
        <begin position="77"/>
        <end position="164"/>
    </location>
</feature>
<dbReference type="RefSeq" id="WP_247421474.1">
    <property type="nucleotide sequence ID" value="NZ_JALLGW010000005.1"/>
</dbReference>
<feature type="compositionally biased region" description="Polar residues" evidence="1">
    <location>
        <begin position="1"/>
        <end position="11"/>
    </location>
</feature>
<dbReference type="PROSITE" id="PS51318">
    <property type="entry name" value="TAT"/>
    <property type="match status" value="1"/>
</dbReference>
<dbReference type="EMBL" id="JBHSQH010000004">
    <property type="protein sequence ID" value="MFC5973718.1"/>
    <property type="molecule type" value="Genomic_DNA"/>
</dbReference>
<feature type="compositionally biased region" description="Low complexity" evidence="1">
    <location>
        <begin position="79"/>
        <end position="93"/>
    </location>
</feature>
<protein>
    <submittedName>
        <fullName evidence="2">Uncharacterized protein</fullName>
    </submittedName>
</protein>
<dbReference type="Proteomes" id="UP001596099">
    <property type="component" value="Unassembled WGS sequence"/>
</dbReference>
<sequence>MTNPTTTSNEAPTDHIRTPAISSTTDVDTAPAGYPQKPRSPRGNLTRRSALAGAGLLAASSLSGCLGLLGAEPVAADQPMATPGTATPTPSTGPGVGGSDGDDYHDHGDHDGPSIPDADQTPTAEAPTSIVGPGVLPADIEPEQGRGDSESFHEPDHRAWVGPLTSANHGLQDITVTNTPHDDRKNSPMPARLDVDYLDEPIIESDRTFSITGAMHYAHACGYYGINYLDAIDGEAIIALAYNIDETTCTPEHPGRLGARYGPITITGKLDPSMDADHLIVTFLSGVHAYKLDESGGDWGGPWRSVANWHFHI</sequence>
<feature type="region of interest" description="Disordered" evidence="1">
    <location>
        <begin position="1"/>
        <end position="47"/>
    </location>
</feature>
<proteinExistence type="predicted"/>
<reference evidence="2 3" key="1">
    <citation type="journal article" date="2019" name="Int. J. Syst. Evol. Microbiol.">
        <title>The Global Catalogue of Microorganisms (GCM) 10K type strain sequencing project: providing services to taxonomists for standard genome sequencing and annotation.</title>
        <authorList>
            <consortium name="The Broad Institute Genomics Platform"/>
            <consortium name="The Broad Institute Genome Sequencing Center for Infectious Disease"/>
            <person name="Wu L."/>
            <person name="Ma J."/>
        </authorList>
    </citation>
    <scope>NUCLEOTIDE SEQUENCE [LARGE SCALE GENOMIC DNA]</scope>
    <source>
        <strain evidence="2 3">CGMCC 1.12543</strain>
    </source>
</reference>
<name>A0ABD5RTC9_9EURY</name>
<gene>
    <name evidence="2" type="ORF">ACFPYI_20525</name>
</gene>
<feature type="compositionally biased region" description="Basic and acidic residues" evidence="1">
    <location>
        <begin position="102"/>
        <end position="112"/>
    </location>
</feature>
<evidence type="ECO:0000313" key="3">
    <source>
        <dbReference type="Proteomes" id="UP001596099"/>
    </source>
</evidence>
<dbReference type="AlphaFoldDB" id="A0ABD5RTC9"/>
<feature type="compositionally biased region" description="Basic and acidic residues" evidence="1">
    <location>
        <begin position="143"/>
        <end position="159"/>
    </location>
</feature>
<evidence type="ECO:0000256" key="1">
    <source>
        <dbReference type="SAM" id="MobiDB-lite"/>
    </source>
</evidence>
<evidence type="ECO:0000313" key="2">
    <source>
        <dbReference type="EMBL" id="MFC5973718.1"/>
    </source>
</evidence>
<organism evidence="2 3">
    <name type="scientific">Halomarina salina</name>
    <dbReference type="NCBI Taxonomy" id="1872699"/>
    <lineage>
        <taxon>Archaea</taxon>
        <taxon>Methanobacteriati</taxon>
        <taxon>Methanobacteriota</taxon>
        <taxon>Stenosarchaea group</taxon>
        <taxon>Halobacteria</taxon>
        <taxon>Halobacteriales</taxon>
        <taxon>Natronomonadaceae</taxon>
        <taxon>Halomarina</taxon>
    </lineage>
</organism>